<evidence type="ECO:0000313" key="1">
    <source>
        <dbReference type="EMBL" id="MBD1386256.1"/>
    </source>
</evidence>
<accession>A0ABR7X6P4</accession>
<dbReference type="RefSeq" id="WP_191176069.1">
    <property type="nucleotide sequence ID" value="NZ_JACWMW010000002.1"/>
</dbReference>
<dbReference type="Proteomes" id="UP000618754">
    <property type="component" value="Unassembled WGS sequence"/>
</dbReference>
<protein>
    <recommendedName>
        <fullName evidence="3">Addiction module protein</fullName>
    </recommendedName>
</protein>
<keyword evidence="2" id="KW-1185">Reference proteome</keyword>
<evidence type="ECO:0008006" key="3">
    <source>
        <dbReference type="Google" id="ProtNLM"/>
    </source>
</evidence>
<evidence type="ECO:0000313" key="2">
    <source>
        <dbReference type="Proteomes" id="UP000618754"/>
    </source>
</evidence>
<organism evidence="1 2">
    <name type="scientific">Mucilaginibacter rigui</name>
    <dbReference type="NCBI Taxonomy" id="534635"/>
    <lineage>
        <taxon>Bacteria</taxon>
        <taxon>Pseudomonadati</taxon>
        <taxon>Bacteroidota</taxon>
        <taxon>Sphingobacteriia</taxon>
        <taxon>Sphingobacteriales</taxon>
        <taxon>Sphingobacteriaceae</taxon>
        <taxon>Mucilaginibacter</taxon>
    </lineage>
</organism>
<dbReference type="EMBL" id="JACWMW010000002">
    <property type="protein sequence ID" value="MBD1386256.1"/>
    <property type="molecule type" value="Genomic_DNA"/>
</dbReference>
<proteinExistence type="predicted"/>
<reference evidence="1 2" key="1">
    <citation type="submission" date="2020-09" db="EMBL/GenBank/DDBJ databases">
        <title>Novel species of Mucilaginibacter isolated from a glacier on the Tibetan Plateau.</title>
        <authorList>
            <person name="Liu Q."/>
            <person name="Xin Y.-H."/>
        </authorList>
    </citation>
    <scope>NUCLEOTIDE SEQUENCE [LARGE SCALE GENOMIC DNA]</scope>
    <source>
        <strain evidence="1 2">CGMCC 1.13878</strain>
    </source>
</reference>
<sequence length="74" mass="8554">MISINLSIEQLIEAVRSLNQSEKQMLKDVLNDGEMLLSKEQEDIILQRQKAYSTGNMEAYSLDELKVMLNYTED</sequence>
<comment type="caution">
    <text evidence="1">The sequence shown here is derived from an EMBL/GenBank/DDBJ whole genome shotgun (WGS) entry which is preliminary data.</text>
</comment>
<name>A0ABR7X6P4_9SPHI</name>
<gene>
    <name evidence="1" type="ORF">IDJ75_13300</name>
</gene>